<keyword evidence="4" id="KW-1185">Reference proteome</keyword>
<organism evidence="3 4">
    <name type="scientific">Aspergillus sclerotiicarbonarius (strain CBS 121057 / IBT 28362)</name>
    <dbReference type="NCBI Taxonomy" id="1448318"/>
    <lineage>
        <taxon>Eukaryota</taxon>
        <taxon>Fungi</taxon>
        <taxon>Dikarya</taxon>
        <taxon>Ascomycota</taxon>
        <taxon>Pezizomycotina</taxon>
        <taxon>Eurotiomycetes</taxon>
        <taxon>Eurotiomycetidae</taxon>
        <taxon>Eurotiales</taxon>
        <taxon>Aspergillaceae</taxon>
        <taxon>Aspergillus</taxon>
        <taxon>Aspergillus subgen. Circumdati</taxon>
    </lineage>
</organism>
<gene>
    <name evidence="3" type="ORF">BO78DRAFT_376705</name>
</gene>
<dbReference type="EMBL" id="KZ826393">
    <property type="protein sequence ID" value="PYI02503.1"/>
    <property type="molecule type" value="Genomic_DNA"/>
</dbReference>
<dbReference type="OrthoDB" id="2958217at2759"/>
<accession>A0A319F9J4</accession>
<reference evidence="3 4" key="1">
    <citation type="submission" date="2018-02" db="EMBL/GenBank/DDBJ databases">
        <title>The genomes of Aspergillus section Nigri reveals drivers in fungal speciation.</title>
        <authorList>
            <consortium name="DOE Joint Genome Institute"/>
            <person name="Vesth T.C."/>
            <person name="Nybo J."/>
            <person name="Theobald S."/>
            <person name="Brandl J."/>
            <person name="Frisvad J.C."/>
            <person name="Nielsen K.F."/>
            <person name="Lyhne E.K."/>
            <person name="Kogle M.E."/>
            <person name="Kuo A."/>
            <person name="Riley R."/>
            <person name="Clum A."/>
            <person name="Nolan M."/>
            <person name="Lipzen A."/>
            <person name="Salamov A."/>
            <person name="Henrissat B."/>
            <person name="Wiebenga A."/>
            <person name="De vries R.P."/>
            <person name="Grigoriev I.V."/>
            <person name="Mortensen U.H."/>
            <person name="Andersen M.R."/>
            <person name="Baker S.E."/>
        </authorList>
    </citation>
    <scope>NUCLEOTIDE SEQUENCE [LARGE SCALE GENOMIC DNA]</scope>
    <source>
        <strain evidence="3 4">CBS 121057</strain>
    </source>
</reference>
<dbReference type="InterPro" id="IPR010730">
    <property type="entry name" value="HET"/>
</dbReference>
<dbReference type="VEuPathDB" id="FungiDB:BO78DRAFT_376705"/>
<dbReference type="PANTHER" id="PTHR33112:SF16">
    <property type="entry name" value="HETEROKARYON INCOMPATIBILITY DOMAIN-CONTAINING PROTEIN"/>
    <property type="match status" value="1"/>
</dbReference>
<feature type="region of interest" description="Disordered" evidence="1">
    <location>
        <begin position="669"/>
        <end position="691"/>
    </location>
</feature>
<evidence type="ECO:0000256" key="1">
    <source>
        <dbReference type="SAM" id="MobiDB-lite"/>
    </source>
</evidence>
<protein>
    <submittedName>
        <fullName evidence="3">HET-domain-containing protein</fullName>
    </submittedName>
</protein>
<feature type="domain" description="Heterokaryon incompatibility" evidence="2">
    <location>
        <begin position="203"/>
        <end position="349"/>
    </location>
</feature>
<dbReference type="STRING" id="1448318.A0A319F9J4"/>
<dbReference type="Pfam" id="PF06985">
    <property type="entry name" value="HET"/>
    <property type="match status" value="1"/>
</dbReference>
<feature type="region of interest" description="Disordered" evidence="1">
    <location>
        <begin position="517"/>
        <end position="544"/>
    </location>
</feature>
<feature type="compositionally biased region" description="Acidic residues" evidence="1">
    <location>
        <begin position="680"/>
        <end position="691"/>
    </location>
</feature>
<sequence length="817" mass="92955">MQGLTLDDCELLFHKQPAPLPGYEETFCTFCAHLRIEFLVRISDYNVKKFRSRMRDADYIHGPLDRVEVSLGQISDIQARKKSCFLCARVAAILTREGSVDRCRDVYLRISSHRIAIMTRNREGNTRIHTTLDGYRPYSKPEFTFDCSVGDIAWPTVTKWVEGSLRSAKESSERDGSCKPPDDFRLIDVQELCVVLAPTPCQYVCLSYVWGTNTSFRATSRNISRLEQPKSLASRGLPRTIRDAIKVCALLGKRYLWVDRLCILQDEDGPSKKIQIDAMGDIYRGGLLTIVALEGNGSDYGLHGVSPGLDRTVYYKICIGGSNFCEFCEILSDIRDKSKWNTRGWTFQEGVLSPRLLFFTRYGLYFQVKAEVEQEIKPWTVDGEVTREHDETYTMEASNYKTLVSEIQGRKFDIEEDVVNGFAGVLDVVVGKENHRFGVSLVHFDEQITWSLTDNSPTVLRQTRGRTMFPSCSWVSIKGRLQFEDMQWLLPVASWAVINSTAVCEFRWLRTADENDLNGEANVDETNDENDETATDETDDEDNLRGEEIVVGTLLWSHGSMRSAFPQDLKVSAGCDEYPELFRHKFPTQEAFNEACGVWPRGQTEIGDLLEKFTPDQIEAGRQPLSILAYSQTIVLALIPPKKRYKSDWRLLYQGQDVGTMMFDVKAENEEAPSNAIPDYEPDKDDESEDDEVLVITGSDDESDQDSESSSNTILDDEHVEMEFLALSVSCIPRSGTKYYWYPKPVDEVDQPGKYNTADLRYYLEKDNDRRFDDFQMNVIAIRTAADGISRRLGIGRIPLVAWLSILNPTFKSLVLQ</sequence>
<name>A0A319F9J4_ASPSB</name>
<feature type="compositionally biased region" description="Acidic residues" evidence="1">
    <location>
        <begin position="517"/>
        <end position="542"/>
    </location>
</feature>
<proteinExistence type="predicted"/>
<evidence type="ECO:0000313" key="3">
    <source>
        <dbReference type="EMBL" id="PYI02503.1"/>
    </source>
</evidence>
<evidence type="ECO:0000313" key="4">
    <source>
        <dbReference type="Proteomes" id="UP000248423"/>
    </source>
</evidence>
<dbReference type="AlphaFoldDB" id="A0A319F9J4"/>
<evidence type="ECO:0000259" key="2">
    <source>
        <dbReference type="Pfam" id="PF06985"/>
    </source>
</evidence>
<dbReference type="Proteomes" id="UP000248423">
    <property type="component" value="Unassembled WGS sequence"/>
</dbReference>
<dbReference type="PANTHER" id="PTHR33112">
    <property type="entry name" value="DOMAIN PROTEIN, PUTATIVE-RELATED"/>
    <property type="match status" value="1"/>
</dbReference>